<sequence length="636" mass="73044">MATSSLILESYLQTFDMDKMDELRRNKMVDNLIAYNKKLRGVDFLTPLGYFLSMLENTDEVMFLFMSQEKKDVLLRDLQVTYLLLLAQKRHEQTHQKTENLKSYDASIAKCQQLIDALNYQKVCEEQHIVPSPEHGYATDGYPIKYAFIELGQWFGEKIEEIANRQTKTIKEAMGWFNEKRLYWVWGGGLLKTVLDLLPPDFFNVTDAAKQVKAPDPYTGAISWGLYYFRGSLNLFLLLKHTIQGPWMSKEESDTPWTERFLTQWSQRKFTLLNDFVWATGNCLCYFVLTGKGALGTWGDFLTLALLAFDIGLAVWEFEEKRTEFFKEMQNYDREIEVVKELIKKIEDDPDADETDKKRLKECYLQLQSLEKAKRQCQKDWDYQNIGLATNISYAVGLMLAFALVALPFLPITGPLLIALSVTGTVLCFAFTVINNAVKGGIEIYKAYESKKEALQDYKTKLAEFHELMLNNPDLDDNEKKLLFLEIKKTLAETEYQKQMILFQTMHLVRSLIMETFIPAIIFVNLVFLPLGIGFALIGAAIVLAVCTNLLINKLFTPEKMAIKEFDEQEYKAFCADPDHWGIKSSKGMQNFFKPAEALPPTPEVSQQDTDEQQDDHTAEQQPLLEPQSGPCNGLT</sequence>
<keyword evidence="3" id="KW-0472">Membrane</keyword>
<dbReference type="AlphaFoldDB" id="A0A378KXY0"/>
<feature type="transmembrane region" description="Helical" evidence="3">
    <location>
        <begin position="508"/>
        <end position="527"/>
    </location>
</feature>
<feature type="transmembrane region" description="Helical" evidence="3">
    <location>
        <begin position="533"/>
        <end position="552"/>
    </location>
</feature>
<keyword evidence="6" id="KW-1185">Reference proteome</keyword>
<feature type="transmembrane region" description="Helical" evidence="3">
    <location>
        <begin position="388"/>
        <end position="410"/>
    </location>
</feature>
<evidence type="ECO:0000313" key="6">
    <source>
        <dbReference type="Proteomes" id="UP000054639"/>
    </source>
</evidence>
<reference evidence="4 6" key="1">
    <citation type="submission" date="2015-11" db="EMBL/GenBank/DDBJ databases">
        <title>Genomic analysis of 38 Legionella species identifies large and diverse effector repertoires.</title>
        <authorList>
            <person name="Burstein D."/>
            <person name="Amaro F."/>
            <person name="Zusman T."/>
            <person name="Lifshitz Z."/>
            <person name="Cohen O."/>
            <person name="Gilbert J.A."/>
            <person name="Pupko T."/>
            <person name="Shuman H.A."/>
            <person name="Segal G."/>
        </authorList>
    </citation>
    <scope>NUCLEOTIDE SEQUENCE [LARGE SCALE GENOMIC DNA]</scope>
    <source>
        <strain evidence="4 6">ATCC 49507</strain>
    </source>
</reference>
<keyword evidence="1" id="KW-0175">Coiled coil</keyword>
<dbReference type="EMBL" id="LNYR01000021">
    <property type="protein sequence ID" value="KTD49297.1"/>
    <property type="molecule type" value="Genomic_DNA"/>
</dbReference>
<dbReference type="OrthoDB" id="5648334at2"/>
<evidence type="ECO:0000256" key="3">
    <source>
        <dbReference type="SAM" id="Phobius"/>
    </source>
</evidence>
<evidence type="ECO:0000256" key="2">
    <source>
        <dbReference type="SAM" id="MobiDB-lite"/>
    </source>
</evidence>
<feature type="region of interest" description="Disordered" evidence="2">
    <location>
        <begin position="593"/>
        <end position="636"/>
    </location>
</feature>
<keyword evidence="3" id="KW-0812">Transmembrane</keyword>
<feature type="coiled-coil region" evidence="1">
    <location>
        <begin position="329"/>
        <end position="380"/>
    </location>
</feature>
<dbReference type="STRING" id="45072.Lqua_1749"/>
<organism evidence="5 7">
    <name type="scientific">Legionella quateirensis</name>
    <dbReference type="NCBI Taxonomy" id="45072"/>
    <lineage>
        <taxon>Bacteria</taxon>
        <taxon>Pseudomonadati</taxon>
        <taxon>Pseudomonadota</taxon>
        <taxon>Gammaproteobacteria</taxon>
        <taxon>Legionellales</taxon>
        <taxon>Legionellaceae</taxon>
        <taxon>Legionella</taxon>
    </lineage>
</organism>
<gene>
    <name evidence="4" type="ORF">Lqua_1749</name>
    <name evidence="5" type="ORF">NCTC12376_03232</name>
</gene>
<reference evidence="5 7" key="2">
    <citation type="submission" date="2018-06" db="EMBL/GenBank/DDBJ databases">
        <authorList>
            <consortium name="Pathogen Informatics"/>
            <person name="Doyle S."/>
        </authorList>
    </citation>
    <scope>NUCLEOTIDE SEQUENCE [LARGE SCALE GENOMIC DNA]</scope>
    <source>
        <strain evidence="5 7">NCTC12376</strain>
    </source>
</reference>
<dbReference type="Proteomes" id="UP000054639">
    <property type="component" value="Unassembled WGS sequence"/>
</dbReference>
<evidence type="ECO:0000313" key="7">
    <source>
        <dbReference type="Proteomes" id="UP000254230"/>
    </source>
</evidence>
<dbReference type="EMBL" id="UGOW01000001">
    <property type="protein sequence ID" value="STY19393.1"/>
    <property type="molecule type" value="Genomic_DNA"/>
</dbReference>
<feature type="transmembrane region" description="Helical" evidence="3">
    <location>
        <begin position="416"/>
        <end position="438"/>
    </location>
</feature>
<dbReference type="RefSeq" id="WP_058473914.1">
    <property type="nucleotide sequence ID" value="NZ_CAAAIL010000002.1"/>
</dbReference>
<dbReference type="Proteomes" id="UP000254230">
    <property type="component" value="Unassembled WGS sequence"/>
</dbReference>
<feature type="transmembrane region" description="Helical" evidence="3">
    <location>
        <begin position="301"/>
        <end position="318"/>
    </location>
</feature>
<proteinExistence type="predicted"/>
<keyword evidence="3" id="KW-1133">Transmembrane helix</keyword>
<name>A0A378KXY0_9GAMM</name>
<accession>A0A378KXY0</accession>
<evidence type="ECO:0000256" key="1">
    <source>
        <dbReference type="SAM" id="Coils"/>
    </source>
</evidence>
<protein>
    <submittedName>
        <fullName evidence="5">Coiled-coil protein</fullName>
    </submittedName>
</protein>
<evidence type="ECO:0000313" key="4">
    <source>
        <dbReference type="EMBL" id="KTD49297.1"/>
    </source>
</evidence>
<evidence type="ECO:0000313" key="5">
    <source>
        <dbReference type="EMBL" id="STY19393.1"/>
    </source>
</evidence>